<evidence type="ECO:0000313" key="9">
    <source>
        <dbReference type="Proteomes" id="UP000194137"/>
    </source>
</evidence>
<evidence type="ECO:0000256" key="6">
    <source>
        <dbReference type="ARBA" id="ARBA00022989"/>
    </source>
</evidence>
<evidence type="ECO:0000256" key="7">
    <source>
        <dbReference type="ARBA" id="ARBA00023136"/>
    </source>
</evidence>
<dbReference type="GO" id="GO:0030395">
    <property type="term" value="F:lactose binding"/>
    <property type="evidence" value="ECO:0007669"/>
    <property type="project" value="TreeGrafter"/>
</dbReference>
<dbReference type="GO" id="GO:0015528">
    <property type="term" value="F:lactose:proton symporter activity"/>
    <property type="evidence" value="ECO:0007669"/>
    <property type="project" value="TreeGrafter"/>
</dbReference>
<keyword evidence="7" id="KW-0472">Membrane</keyword>
<dbReference type="KEGG" id="psin:CAK95_17865"/>
<dbReference type="Gene3D" id="1.20.1250.20">
    <property type="entry name" value="MFS general substrate transporter like domains"/>
    <property type="match status" value="2"/>
</dbReference>
<dbReference type="AlphaFoldDB" id="A0A1W6ZTM6"/>
<sequence>MAHERHLSTDGFALRTSFFYAVSCILIGIHLPFFPVWLQAKGFDAGQVGAILSATALLRIISVPVTTRAAERGFPLRSVIIICACATALGFTALGLAPTHLLIVAFTVFAAFAHTPAMALLDAYALRGLRTRGKAYGPVRLWGSISFIFANLGAGIAFDLIDARQLIWLLAAAAIGIAVTSLWLLPLPTVHAVKDDPNASRPLWRDPRFVAVVAAASLVQSSHAFYYGFSTIAWKAAGFDGVAIGALWALGVIAEIVLFALSSRLPPWLSGVPMLMIGAAGGVLRWGIMALDPPGWSLPLLQCLHGLSFGASHLGAIAYITHTTHDGKSATAQGYFSVMQGITLSLGMLLAGLLYETIGVAGYAAMAVMALVGGVIAAFVWMRPCDRDRPLRRSSDETQ</sequence>
<dbReference type="SUPFAM" id="SSF103473">
    <property type="entry name" value="MFS general substrate transporter"/>
    <property type="match status" value="1"/>
</dbReference>
<dbReference type="OrthoDB" id="9150135at2"/>
<organism evidence="8 9">
    <name type="scientific">Pseudorhodoplanes sinuspersici</name>
    <dbReference type="NCBI Taxonomy" id="1235591"/>
    <lineage>
        <taxon>Bacteria</taxon>
        <taxon>Pseudomonadati</taxon>
        <taxon>Pseudomonadota</taxon>
        <taxon>Alphaproteobacteria</taxon>
        <taxon>Hyphomicrobiales</taxon>
        <taxon>Pseudorhodoplanes</taxon>
    </lineage>
</organism>
<evidence type="ECO:0000256" key="3">
    <source>
        <dbReference type="ARBA" id="ARBA00022475"/>
    </source>
</evidence>
<dbReference type="InterPro" id="IPR024989">
    <property type="entry name" value="MFS_assoc_dom"/>
</dbReference>
<dbReference type="PANTHER" id="PTHR23522">
    <property type="entry name" value="BLL5896 PROTEIN"/>
    <property type="match status" value="1"/>
</dbReference>
<dbReference type="NCBIfam" id="NF037955">
    <property type="entry name" value="mfs"/>
    <property type="match status" value="1"/>
</dbReference>
<dbReference type="InterPro" id="IPR026032">
    <property type="entry name" value="HcaT-like"/>
</dbReference>
<dbReference type="Proteomes" id="UP000194137">
    <property type="component" value="Chromosome"/>
</dbReference>
<comment type="subcellular location">
    <subcellularLocation>
        <location evidence="1">Cell inner membrane</location>
        <topology evidence="1">Multi-pass membrane protein</topology>
    </subcellularLocation>
</comment>
<keyword evidence="9" id="KW-1185">Reference proteome</keyword>
<dbReference type="EMBL" id="CP021112">
    <property type="protein sequence ID" value="ARQ00744.1"/>
    <property type="molecule type" value="Genomic_DNA"/>
</dbReference>
<name>A0A1W6ZTM6_9HYPH</name>
<keyword evidence="2" id="KW-0813">Transport</keyword>
<evidence type="ECO:0000256" key="4">
    <source>
        <dbReference type="ARBA" id="ARBA00022519"/>
    </source>
</evidence>
<dbReference type="Pfam" id="PF12832">
    <property type="entry name" value="MFS_1_like"/>
    <property type="match status" value="1"/>
</dbReference>
<reference evidence="8 9" key="1">
    <citation type="submission" date="2017-05" db="EMBL/GenBank/DDBJ databases">
        <title>Full genome sequence of Pseudorhodoplanes sinuspersici.</title>
        <authorList>
            <person name="Dastgheib S.M.M."/>
            <person name="Shavandi M."/>
            <person name="Tirandaz H."/>
        </authorList>
    </citation>
    <scope>NUCLEOTIDE SEQUENCE [LARGE SCALE GENOMIC DNA]</scope>
    <source>
        <strain evidence="8 9">RIPI110</strain>
    </source>
</reference>
<keyword evidence="5" id="KW-0812">Transmembrane</keyword>
<dbReference type="RefSeq" id="WP_086089139.1">
    <property type="nucleotide sequence ID" value="NZ_CP021112.1"/>
</dbReference>
<keyword evidence="4" id="KW-0997">Cell inner membrane</keyword>
<dbReference type="InterPro" id="IPR036259">
    <property type="entry name" value="MFS_trans_sf"/>
</dbReference>
<evidence type="ECO:0000256" key="2">
    <source>
        <dbReference type="ARBA" id="ARBA00022448"/>
    </source>
</evidence>
<protein>
    <submittedName>
        <fullName evidence="8">Uncharacterized protein</fullName>
    </submittedName>
</protein>
<dbReference type="PANTHER" id="PTHR23522:SF10">
    <property type="entry name" value="3-PHENYLPROPIONIC ACID TRANSPORTER-RELATED"/>
    <property type="match status" value="1"/>
</dbReference>
<keyword evidence="6" id="KW-1133">Transmembrane helix</keyword>
<proteinExistence type="predicted"/>
<gene>
    <name evidence="8" type="ORF">CAK95_17865</name>
</gene>
<evidence type="ECO:0000256" key="5">
    <source>
        <dbReference type="ARBA" id="ARBA00022692"/>
    </source>
</evidence>
<evidence type="ECO:0000313" key="8">
    <source>
        <dbReference type="EMBL" id="ARQ00744.1"/>
    </source>
</evidence>
<dbReference type="PIRSF" id="PIRSF004925">
    <property type="entry name" value="HcaT"/>
    <property type="match status" value="1"/>
</dbReference>
<keyword evidence="3" id="KW-1003">Cell membrane</keyword>
<evidence type="ECO:0000256" key="1">
    <source>
        <dbReference type="ARBA" id="ARBA00004429"/>
    </source>
</evidence>
<dbReference type="GO" id="GO:0005886">
    <property type="term" value="C:plasma membrane"/>
    <property type="evidence" value="ECO:0007669"/>
    <property type="project" value="UniProtKB-SubCell"/>
</dbReference>
<accession>A0A1W6ZTM6</accession>